<evidence type="ECO:0000256" key="6">
    <source>
        <dbReference type="SAM" id="MobiDB-lite"/>
    </source>
</evidence>
<dbReference type="GO" id="GO:0030687">
    <property type="term" value="C:preribosome, large subunit precursor"/>
    <property type="evidence" value="ECO:0007669"/>
    <property type="project" value="TreeGrafter"/>
</dbReference>
<dbReference type="FunFam" id="3.90.105.20:FF:000004">
    <property type="entry name" value="Ribosome assembly factor mrt4"/>
    <property type="match status" value="1"/>
</dbReference>
<organism evidence="8 9">
    <name type="scientific">Halocaridina rubra</name>
    <name type="common">Hawaiian red shrimp</name>
    <dbReference type="NCBI Taxonomy" id="373956"/>
    <lineage>
        <taxon>Eukaryota</taxon>
        <taxon>Metazoa</taxon>
        <taxon>Ecdysozoa</taxon>
        <taxon>Arthropoda</taxon>
        <taxon>Crustacea</taxon>
        <taxon>Multicrustacea</taxon>
        <taxon>Malacostraca</taxon>
        <taxon>Eumalacostraca</taxon>
        <taxon>Eucarida</taxon>
        <taxon>Decapoda</taxon>
        <taxon>Pleocyemata</taxon>
        <taxon>Caridea</taxon>
        <taxon>Atyoidea</taxon>
        <taxon>Atyidae</taxon>
        <taxon>Halocaridina</taxon>
    </lineage>
</organism>
<name>A0AAN9ADM5_HALRR</name>
<evidence type="ECO:0000256" key="3">
    <source>
        <dbReference type="ARBA" id="ARBA00022490"/>
    </source>
</evidence>
<dbReference type="GO" id="GO:0005737">
    <property type="term" value="C:cytoplasm"/>
    <property type="evidence" value="ECO:0007669"/>
    <property type="project" value="UniProtKB-SubCell"/>
</dbReference>
<keyword evidence="3 5" id="KW-0963">Cytoplasm</keyword>
<proteinExistence type="inferred from homology"/>
<dbReference type="Proteomes" id="UP001381693">
    <property type="component" value="Unassembled WGS sequence"/>
</dbReference>
<keyword evidence="5" id="KW-0690">Ribosome biogenesis</keyword>
<dbReference type="GO" id="GO:0003723">
    <property type="term" value="F:RNA binding"/>
    <property type="evidence" value="ECO:0007669"/>
    <property type="project" value="TreeGrafter"/>
</dbReference>
<comment type="caution">
    <text evidence="8">The sequence shown here is derived from an EMBL/GenBank/DDBJ whole genome shotgun (WGS) entry which is preliminary data.</text>
</comment>
<dbReference type="InterPro" id="IPR033867">
    <property type="entry name" value="Mrt4"/>
</dbReference>
<reference evidence="8 9" key="1">
    <citation type="submission" date="2023-11" db="EMBL/GenBank/DDBJ databases">
        <title>Halocaridina rubra genome assembly.</title>
        <authorList>
            <person name="Smith C."/>
        </authorList>
    </citation>
    <scope>NUCLEOTIDE SEQUENCE [LARGE SCALE GENOMIC DNA]</scope>
    <source>
        <strain evidence="8">EP-1</strain>
        <tissue evidence="8">Whole</tissue>
    </source>
</reference>
<dbReference type="SUPFAM" id="SSF160369">
    <property type="entry name" value="Ribosomal protein L10-like"/>
    <property type="match status" value="1"/>
</dbReference>
<comment type="function">
    <text evidence="1 5">Component of the ribosome assembly machinery. Nuclear paralog of the ribosomal protein P0, it binds pre-60S subunits at an early stage of assembly in the nucleolus, and is replaced by P0 in cytoplasmic pre-60S subunits and mature 80S ribosomes.</text>
</comment>
<dbReference type="Pfam" id="PF00466">
    <property type="entry name" value="Ribosomal_L10"/>
    <property type="match status" value="1"/>
</dbReference>
<sequence>MPKSKRDKKISLTRTQKKGLEFKQNLVGVIRDCIDKYARIFVFRAHHMQTNNLKDMRLEWSHSRFFFGKNKVMALALGRTPKEEVNDNLHKVASKLCGHRGLLFTNASKNEVLEYFTKKQFPDYPHAGDIATEDVELKEGPLPQFSHSIEPHLRKLGLPTRLQRGIPELIRDHTVCKEGQSLSPDQANILRLLHIKMSLFYLEMEWCWNRLDGTLVCVCEKLGDDNGKSSGTDEGAAALVEQSDGESDDENK</sequence>
<dbReference type="InterPro" id="IPR001790">
    <property type="entry name" value="Ribosomal_uL10"/>
</dbReference>
<dbReference type="PANTHER" id="PTHR45841">
    <property type="entry name" value="MRNA TURNOVER PROTEIN 4 MRTO4"/>
    <property type="match status" value="1"/>
</dbReference>
<protein>
    <recommendedName>
        <fullName evidence="5">Ribosome assembly factor mrt4</fullName>
    </recommendedName>
</protein>
<evidence type="ECO:0000256" key="2">
    <source>
        <dbReference type="ARBA" id="ARBA00008889"/>
    </source>
</evidence>
<evidence type="ECO:0000313" key="9">
    <source>
        <dbReference type="Proteomes" id="UP001381693"/>
    </source>
</evidence>
<evidence type="ECO:0000259" key="7">
    <source>
        <dbReference type="Pfam" id="PF17777"/>
    </source>
</evidence>
<evidence type="ECO:0000256" key="4">
    <source>
        <dbReference type="ARBA" id="ARBA00023242"/>
    </source>
</evidence>
<dbReference type="GO" id="GO:0005730">
    <property type="term" value="C:nucleolus"/>
    <property type="evidence" value="ECO:0007669"/>
    <property type="project" value="UniProtKB-SubCell"/>
</dbReference>
<dbReference type="PANTHER" id="PTHR45841:SF1">
    <property type="entry name" value="MRNA TURNOVER PROTEIN 4 HOMOLOG"/>
    <property type="match status" value="1"/>
</dbReference>
<dbReference type="CDD" id="cd05796">
    <property type="entry name" value="Ribosomal_P0_like"/>
    <property type="match status" value="1"/>
</dbReference>
<accession>A0AAN9ADM5</accession>
<dbReference type="GO" id="GO:0006364">
    <property type="term" value="P:rRNA processing"/>
    <property type="evidence" value="ECO:0007669"/>
    <property type="project" value="TreeGrafter"/>
</dbReference>
<dbReference type="InterPro" id="IPR040637">
    <property type="entry name" value="Ribosomal_uL10-like_insert"/>
</dbReference>
<dbReference type="InterPro" id="IPR043164">
    <property type="entry name" value="Ribosomal_uL10-like_insert_sf"/>
</dbReference>
<feature type="domain" description="Large ribosomal subunit protein uL10-like insertion" evidence="7">
    <location>
        <begin position="127"/>
        <end position="195"/>
    </location>
</feature>
<feature type="region of interest" description="Disordered" evidence="6">
    <location>
        <begin position="225"/>
        <end position="252"/>
    </location>
</feature>
<gene>
    <name evidence="8" type="primary">MRTO4</name>
    <name evidence="8" type="ORF">SK128_001528</name>
</gene>
<keyword evidence="4 5" id="KW-0539">Nucleus</keyword>
<comment type="similarity">
    <text evidence="2 5">Belongs to the universal ribosomal protein uL10 family.</text>
</comment>
<dbReference type="InterPro" id="IPR051742">
    <property type="entry name" value="Ribosome_Assembly_uL10"/>
</dbReference>
<dbReference type="Gene3D" id="3.30.70.1730">
    <property type="match status" value="1"/>
</dbReference>
<dbReference type="Pfam" id="PF17777">
    <property type="entry name" value="RL10P_insert"/>
    <property type="match status" value="1"/>
</dbReference>
<comment type="subcellular location">
    <subcellularLocation>
        <location evidence="5">Cytoplasm</location>
    </subcellularLocation>
    <subcellularLocation>
        <location evidence="5">Nucleus</location>
        <location evidence="5">Nucleolus</location>
    </subcellularLocation>
</comment>
<evidence type="ECO:0000256" key="5">
    <source>
        <dbReference type="RuleBase" id="RU364039"/>
    </source>
</evidence>
<dbReference type="GO" id="GO:0000027">
    <property type="term" value="P:ribosomal large subunit assembly"/>
    <property type="evidence" value="ECO:0007669"/>
    <property type="project" value="InterPro"/>
</dbReference>
<dbReference type="EMBL" id="JAXCGZ010001986">
    <property type="protein sequence ID" value="KAK7084773.1"/>
    <property type="molecule type" value="Genomic_DNA"/>
</dbReference>
<feature type="compositionally biased region" description="Acidic residues" evidence="6">
    <location>
        <begin position="243"/>
        <end position="252"/>
    </location>
</feature>
<dbReference type="InterPro" id="IPR043141">
    <property type="entry name" value="Ribosomal_uL10-like_sf"/>
</dbReference>
<evidence type="ECO:0000313" key="8">
    <source>
        <dbReference type="EMBL" id="KAK7084773.1"/>
    </source>
</evidence>
<keyword evidence="9" id="KW-1185">Reference proteome</keyword>
<dbReference type="AlphaFoldDB" id="A0AAN9ADM5"/>
<dbReference type="GO" id="GO:0000956">
    <property type="term" value="P:nuclear-transcribed mRNA catabolic process"/>
    <property type="evidence" value="ECO:0007669"/>
    <property type="project" value="TreeGrafter"/>
</dbReference>
<evidence type="ECO:0000256" key="1">
    <source>
        <dbReference type="ARBA" id="ARBA00004046"/>
    </source>
</evidence>
<comment type="subunit">
    <text evidence="5">Associates with the pre-60S ribosomal particle.</text>
</comment>
<dbReference type="Gene3D" id="3.90.105.20">
    <property type="match status" value="1"/>
</dbReference>
<dbReference type="FunFam" id="3.30.70.1730:FF:000005">
    <property type="entry name" value="Ribosome assembly factor mrt4"/>
    <property type="match status" value="1"/>
</dbReference>